<sequence length="713" mass="77489">MGSEPLTIVVVGAGPGGTVMVERLIANAPPGRPLEIHVVDPHPPGGGRTWRRAQSELMWMNSPAADVSLFTDASVRIDGPIRPGPALYEWAAEHGHDVTPATFTPRVIQNAYLSWCFTHIVTSAPPEVTVRVHRATAEALTEAGGRQRVWLDDGSEPLDADAVLLVQGYLDAAPGGVHRELADFAAAHGLVYIPPNYVADVDLDAIPAGEPVILRGMGLGFIDTMVLLAQGRGGRFEPRPGGGYVYHPSGAEPIMYVGSRRGVPNHSKITYTALGSPLPSPRYFVPDTITALHERHGPLDLYRHLWPLIAKELGHFYYHELFNAHPDRVTLPWQEFLNRYDKTTWPSDEHPPKPPEAPLQNNDSSPLMTKSALLPVSPLLPEAVLTPEAALATESPLLPEAVLTPEAALATESPLLPEAVLTPEAALVAEAVPRPEDRLDLANLLSPLNSLRFDDPEDLQQWLRSYIITNVARHADPAHSADLALFKGMLVMLGLIIDVINRGLLSARSHADELMEWFQSVFSYYASGPPPQRLLELEALSRAGIVHFLGGGITITPDPESALFRAQGTQIPGHIEARTLIESRLPAASIARVQDPLLRSLYDNGEITEEILTTPDGKTYPLGRLRVDNSRLVDASGQTHPRRFALGHWVGRGFTITGFARPGTNALPFRTADTLARQILTEIARPPAPIPPTTNGALQTVGDYSKTADCIIR</sequence>
<evidence type="ECO:0000313" key="4">
    <source>
        <dbReference type="Proteomes" id="UP000588112"/>
    </source>
</evidence>
<dbReference type="InterPro" id="IPR052189">
    <property type="entry name" value="L-asp_N-monooxygenase_NS-form"/>
</dbReference>
<reference evidence="3 4" key="1">
    <citation type="submission" date="2020-08" db="EMBL/GenBank/DDBJ databases">
        <title>Sequencing the genomes of 1000 actinobacteria strains.</title>
        <authorList>
            <person name="Klenk H.-P."/>
        </authorList>
    </citation>
    <scope>NUCLEOTIDE SEQUENCE [LARGE SCALE GENOMIC DNA]</scope>
    <source>
        <strain evidence="3 4">DSM 45790</strain>
    </source>
</reference>
<feature type="region of interest" description="Disordered" evidence="1">
    <location>
        <begin position="344"/>
        <end position="368"/>
    </location>
</feature>
<dbReference type="SUPFAM" id="SSF51905">
    <property type="entry name" value="FAD/NAD(P)-binding domain"/>
    <property type="match status" value="1"/>
</dbReference>
<name>A0A7W8Z0U7_9ACTN</name>
<feature type="domain" description="FAD-dependent urate hydroxylase HpyO/Asp monooxygenase CreE-like FAD/NAD(P)-binding" evidence="2">
    <location>
        <begin position="9"/>
        <end position="169"/>
    </location>
</feature>
<proteinExistence type="predicted"/>
<keyword evidence="4" id="KW-1185">Reference proteome</keyword>
<accession>A0A7W8Z0U7</accession>
<dbReference type="PANTHER" id="PTHR40254:SF1">
    <property type="entry name" value="BLR0577 PROTEIN"/>
    <property type="match status" value="1"/>
</dbReference>
<organism evidence="3 4">
    <name type="scientific">Sphaerisporangium krabiense</name>
    <dbReference type="NCBI Taxonomy" id="763782"/>
    <lineage>
        <taxon>Bacteria</taxon>
        <taxon>Bacillati</taxon>
        <taxon>Actinomycetota</taxon>
        <taxon>Actinomycetes</taxon>
        <taxon>Streptosporangiales</taxon>
        <taxon>Streptosporangiaceae</taxon>
        <taxon>Sphaerisporangium</taxon>
    </lineage>
</organism>
<dbReference type="AlphaFoldDB" id="A0A7W8Z0U7"/>
<dbReference type="Proteomes" id="UP000588112">
    <property type="component" value="Unassembled WGS sequence"/>
</dbReference>
<comment type="caution">
    <text evidence="3">The sequence shown here is derived from an EMBL/GenBank/DDBJ whole genome shotgun (WGS) entry which is preliminary data.</text>
</comment>
<protein>
    <recommendedName>
        <fullName evidence="2">FAD-dependent urate hydroxylase HpyO/Asp monooxygenase CreE-like FAD/NAD(P)-binding domain-containing protein</fullName>
    </recommendedName>
</protein>
<dbReference type="PANTHER" id="PTHR40254">
    <property type="entry name" value="BLR0577 PROTEIN"/>
    <property type="match status" value="1"/>
</dbReference>
<dbReference type="RefSeq" id="WP_184608506.1">
    <property type="nucleotide sequence ID" value="NZ_JACHBR010000001.1"/>
</dbReference>
<evidence type="ECO:0000259" key="2">
    <source>
        <dbReference type="Pfam" id="PF13454"/>
    </source>
</evidence>
<feature type="compositionally biased region" description="Polar residues" evidence="1">
    <location>
        <begin position="359"/>
        <end position="368"/>
    </location>
</feature>
<gene>
    <name evidence="3" type="ORF">BJ981_000961</name>
</gene>
<dbReference type="InterPro" id="IPR038732">
    <property type="entry name" value="HpyO/CreE_NAD-binding"/>
</dbReference>
<dbReference type="EMBL" id="JACHBR010000001">
    <property type="protein sequence ID" value="MBB5625262.1"/>
    <property type="molecule type" value="Genomic_DNA"/>
</dbReference>
<dbReference type="InterPro" id="IPR036188">
    <property type="entry name" value="FAD/NAD-bd_sf"/>
</dbReference>
<feature type="compositionally biased region" description="Basic and acidic residues" evidence="1">
    <location>
        <begin position="344"/>
        <end position="353"/>
    </location>
</feature>
<evidence type="ECO:0000313" key="3">
    <source>
        <dbReference type="EMBL" id="MBB5625262.1"/>
    </source>
</evidence>
<dbReference type="Pfam" id="PF13454">
    <property type="entry name" value="NAD_binding_9"/>
    <property type="match status" value="1"/>
</dbReference>
<evidence type="ECO:0000256" key="1">
    <source>
        <dbReference type="SAM" id="MobiDB-lite"/>
    </source>
</evidence>